<evidence type="ECO:0008006" key="4">
    <source>
        <dbReference type="Google" id="ProtNLM"/>
    </source>
</evidence>
<reference evidence="2" key="1">
    <citation type="submission" date="2018-05" db="EMBL/GenBank/DDBJ databases">
        <title>Draft genome of Mucuna pruriens seed.</title>
        <authorList>
            <person name="Nnadi N.E."/>
            <person name="Vos R."/>
            <person name="Hasami M.H."/>
            <person name="Devisetty U.K."/>
            <person name="Aguiy J.C."/>
        </authorList>
    </citation>
    <scope>NUCLEOTIDE SEQUENCE [LARGE SCALE GENOMIC DNA]</scope>
    <source>
        <strain evidence="2">JCA_2017</strain>
    </source>
</reference>
<dbReference type="AlphaFoldDB" id="A0A371HMU6"/>
<feature type="region of interest" description="Disordered" evidence="1">
    <location>
        <begin position="1"/>
        <end position="69"/>
    </location>
</feature>
<protein>
    <recommendedName>
        <fullName evidence="4">Aspartic peptidase DDI1-type domain-containing protein</fullName>
    </recommendedName>
</protein>
<comment type="caution">
    <text evidence="2">The sequence shown here is derived from an EMBL/GenBank/DDBJ whole genome shotgun (WGS) entry which is preliminary data.</text>
</comment>
<name>A0A371HMU6_MUCPR</name>
<evidence type="ECO:0000313" key="3">
    <source>
        <dbReference type="Proteomes" id="UP000257109"/>
    </source>
</evidence>
<evidence type="ECO:0000256" key="1">
    <source>
        <dbReference type="SAM" id="MobiDB-lite"/>
    </source>
</evidence>
<evidence type="ECO:0000313" key="2">
    <source>
        <dbReference type="EMBL" id="RDY04014.1"/>
    </source>
</evidence>
<dbReference type="PANTHER" id="PTHR33067:SF15">
    <property type="entry name" value="RNA-DIRECTED DNA POLYMERASE"/>
    <property type="match status" value="1"/>
</dbReference>
<dbReference type="Proteomes" id="UP000257109">
    <property type="component" value="Unassembled WGS sequence"/>
</dbReference>
<feature type="compositionally biased region" description="Polar residues" evidence="1">
    <location>
        <begin position="336"/>
        <end position="345"/>
    </location>
</feature>
<dbReference type="CDD" id="cd00303">
    <property type="entry name" value="retropepsin_like"/>
    <property type="match status" value="1"/>
</dbReference>
<proteinExistence type="predicted"/>
<dbReference type="PANTHER" id="PTHR33067">
    <property type="entry name" value="RNA-DIRECTED DNA POLYMERASE-RELATED"/>
    <property type="match status" value="1"/>
</dbReference>
<feature type="region of interest" description="Disordered" evidence="1">
    <location>
        <begin position="336"/>
        <end position="386"/>
    </location>
</feature>
<keyword evidence="3" id="KW-1185">Reference proteome</keyword>
<feature type="compositionally biased region" description="Polar residues" evidence="1">
    <location>
        <begin position="8"/>
        <end position="27"/>
    </location>
</feature>
<sequence>MQIGQLAKSVSQIQSTESGNHPSQTIPNPKGGNMSPVMLRSGKELQVVPRPKPNPTYIESEPNADSRARTASLPFPSRLLVAIKPKIDEDLLKMFWKVEINNPLLDAIKQIPKYEKFLKELCIHKRKKLKAGLEVGGVLWTFIQKEVTVGAQPALPRKCRDPGIFSVPCTIGKCTFADAMLDLGGSINVMLASPTSVVIQLANRSVVQPVGILKDVLVQVNGLIFPTDFYVLDMEDAMFGKGSTLILGWPFLMTVRTKIDVYAGTLSMEFGDNLVQLNIFEAMKHLPKDHSFCNIDMIEKLVEKFTQLDSGSDNMSPFFEISNMFPFAKSVPSQSITTESRTPLGQSKPEANRDQDRLGIPSADSRSSLSSLAKSHHRLTSTSITTQQQIEMLTRSPKICILGQ</sequence>
<organism evidence="2 3">
    <name type="scientific">Mucuna pruriens</name>
    <name type="common">Velvet bean</name>
    <name type="synonym">Dolichos pruriens</name>
    <dbReference type="NCBI Taxonomy" id="157652"/>
    <lineage>
        <taxon>Eukaryota</taxon>
        <taxon>Viridiplantae</taxon>
        <taxon>Streptophyta</taxon>
        <taxon>Embryophyta</taxon>
        <taxon>Tracheophyta</taxon>
        <taxon>Spermatophyta</taxon>
        <taxon>Magnoliopsida</taxon>
        <taxon>eudicotyledons</taxon>
        <taxon>Gunneridae</taxon>
        <taxon>Pentapetalae</taxon>
        <taxon>rosids</taxon>
        <taxon>fabids</taxon>
        <taxon>Fabales</taxon>
        <taxon>Fabaceae</taxon>
        <taxon>Papilionoideae</taxon>
        <taxon>50 kb inversion clade</taxon>
        <taxon>NPAAA clade</taxon>
        <taxon>indigoferoid/millettioid clade</taxon>
        <taxon>Phaseoleae</taxon>
        <taxon>Mucuna</taxon>
    </lineage>
</organism>
<feature type="compositionally biased region" description="Low complexity" evidence="1">
    <location>
        <begin position="362"/>
        <end position="373"/>
    </location>
</feature>
<accession>A0A371HMU6</accession>
<dbReference type="EMBL" id="QJKJ01002161">
    <property type="protein sequence ID" value="RDY04014.1"/>
    <property type="molecule type" value="Genomic_DNA"/>
</dbReference>
<dbReference type="OrthoDB" id="778454at2759"/>
<dbReference type="Gene3D" id="2.40.70.10">
    <property type="entry name" value="Acid Proteases"/>
    <property type="match status" value="1"/>
</dbReference>
<gene>
    <name evidence="2" type="ORF">CR513_12326</name>
</gene>
<dbReference type="InterPro" id="IPR021109">
    <property type="entry name" value="Peptidase_aspartic_dom_sf"/>
</dbReference>
<feature type="non-terminal residue" evidence="2">
    <location>
        <position position="1"/>
    </location>
</feature>